<sequence>MAIAPGTEVNLEVKLLSGQTLATVTAGPSWTTADLKKLLGSHVTPDKRIESLMHGDRALGLQETVAAAGLVSGVVLQAVLIGVPLLHVFRPCSARELSERRGCGHMWLVGGAGEVHIVADHVQHSGMDSAPQAGKEVATAMATVAPDLENIIVLHSESEESGEILVISSPGQDPKQACISALALLDRDPEMGESSPNIHEHATLVSKDWNEHLERGFSCMDEAEGSLLAITKIMADSLEQHFEFSFDDEVVTAPVIYGGYASDGSIVGVLSARVWT</sequence>
<protein>
    <recommendedName>
        <fullName evidence="3">Ubiquitin-like domain-containing protein</fullName>
    </recommendedName>
</protein>
<evidence type="ECO:0000313" key="1">
    <source>
        <dbReference type="EMBL" id="CAE8623747.1"/>
    </source>
</evidence>
<gene>
    <name evidence="1" type="ORF">PGLA1383_LOCUS40983</name>
</gene>
<organism evidence="1 2">
    <name type="scientific">Polarella glacialis</name>
    <name type="common">Dinoflagellate</name>
    <dbReference type="NCBI Taxonomy" id="89957"/>
    <lineage>
        <taxon>Eukaryota</taxon>
        <taxon>Sar</taxon>
        <taxon>Alveolata</taxon>
        <taxon>Dinophyceae</taxon>
        <taxon>Suessiales</taxon>
        <taxon>Suessiaceae</taxon>
        <taxon>Polarella</taxon>
    </lineage>
</organism>
<accession>A0A813GM56</accession>
<evidence type="ECO:0000313" key="2">
    <source>
        <dbReference type="Proteomes" id="UP000654075"/>
    </source>
</evidence>
<dbReference type="AlphaFoldDB" id="A0A813GM56"/>
<comment type="caution">
    <text evidence="1">The sequence shown here is derived from an EMBL/GenBank/DDBJ whole genome shotgun (WGS) entry which is preliminary data.</text>
</comment>
<dbReference type="Proteomes" id="UP000654075">
    <property type="component" value="Unassembled WGS sequence"/>
</dbReference>
<reference evidence="1" key="1">
    <citation type="submission" date="2021-02" db="EMBL/GenBank/DDBJ databases">
        <authorList>
            <person name="Dougan E. K."/>
            <person name="Rhodes N."/>
            <person name="Thang M."/>
            <person name="Chan C."/>
        </authorList>
    </citation>
    <scope>NUCLEOTIDE SEQUENCE</scope>
</reference>
<dbReference type="EMBL" id="CAJNNV010028233">
    <property type="protein sequence ID" value="CAE8623747.1"/>
    <property type="molecule type" value="Genomic_DNA"/>
</dbReference>
<evidence type="ECO:0008006" key="3">
    <source>
        <dbReference type="Google" id="ProtNLM"/>
    </source>
</evidence>
<proteinExistence type="predicted"/>
<name>A0A813GM56_POLGL</name>
<keyword evidence="2" id="KW-1185">Reference proteome</keyword>